<dbReference type="Gene3D" id="3.20.20.150">
    <property type="entry name" value="Divalent-metal-dependent TIM barrel enzymes"/>
    <property type="match status" value="1"/>
</dbReference>
<dbReference type="InParanoid" id="F7PVZ9"/>
<name>F7PVZ9_9MOLU</name>
<organism evidence="2 3">
    <name type="scientific">Haloplasma contractile SSD-17B</name>
    <dbReference type="NCBI Taxonomy" id="1033810"/>
    <lineage>
        <taxon>Bacteria</taxon>
        <taxon>Bacillati</taxon>
        <taxon>Mycoplasmatota</taxon>
        <taxon>Mollicutes</taxon>
        <taxon>Haloplasmatales</taxon>
        <taxon>Haloplasmataceae</taxon>
        <taxon>Haloplasma</taxon>
    </lineage>
</organism>
<dbReference type="EMBL" id="AFNU02000003">
    <property type="protein sequence ID" value="ERJ12677.1"/>
    <property type="molecule type" value="Genomic_DNA"/>
</dbReference>
<gene>
    <name evidence="2" type="ORF">HLPCO_001017</name>
</gene>
<proteinExistence type="predicted"/>
<protein>
    <submittedName>
        <fullName evidence="2">Xylose isomerase domain-containing protein TIM barrel</fullName>
    </submittedName>
</protein>
<dbReference type="AlphaFoldDB" id="F7PVZ9"/>
<dbReference type="InterPro" id="IPR036237">
    <property type="entry name" value="Xyl_isomerase-like_sf"/>
</dbReference>
<keyword evidence="3" id="KW-1185">Reference proteome</keyword>
<dbReference type="InterPro" id="IPR013022">
    <property type="entry name" value="Xyl_isomerase-like_TIM-brl"/>
</dbReference>
<reference evidence="2 3" key="1">
    <citation type="journal article" date="2011" name="J. Bacteriol.">
        <title>Genome sequence of Haloplasma contractile, an unusual contractile bacterium from a deep-sea anoxic brine lake.</title>
        <authorList>
            <person name="Antunes A."/>
            <person name="Alam I."/>
            <person name="El Dorry H."/>
            <person name="Siam R."/>
            <person name="Robertson A."/>
            <person name="Bajic V.B."/>
            <person name="Stingl U."/>
        </authorList>
    </citation>
    <scope>NUCLEOTIDE SEQUENCE [LARGE SCALE GENOMIC DNA]</scope>
    <source>
        <strain evidence="2 3">SSD-17B</strain>
    </source>
</reference>
<dbReference type="Proteomes" id="UP000005707">
    <property type="component" value="Unassembled WGS sequence"/>
</dbReference>
<reference evidence="2 3" key="2">
    <citation type="journal article" date="2013" name="PLoS ONE">
        <title>INDIGO - INtegrated Data Warehouse of MIcrobial GenOmes with Examples from the Red Sea Extremophiles.</title>
        <authorList>
            <person name="Alam I."/>
            <person name="Antunes A."/>
            <person name="Kamau A.A."/>
            <person name="Ba Alawi W."/>
            <person name="Kalkatawi M."/>
            <person name="Stingl U."/>
            <person name="Bajic V.B."/>
        </authorList>
    </citation>
    <scope>NUCLEOTIDE SEQUENCE [LARGE SCALE GENOMIC DNA]</scope>
    <source>
        <strain evidence="2 3">SSD-17B</strain>
    </source>
</reference>
<evidence type="ECO:0000313" key="2">
    <source>
        <dbReference type="EMBL" id="ERJ12677.1"/>
    </source>
</evidence>
<dbReference type="SUPFAM" id="SSF51658">
    <property type="entry name" value="Xylose isomerase-like"/>
    <property type="match status" value="1"/>
</dbReference>
<comment type="caution">
    <text evidence="2">The sequence shown here is derived from an EMBL/GenBank/DDBJ whole genome shotgun (WGS) entry which is preliminary data.</text>
</comment>
<keyword evidence="2" id="KW-0413">Isomerase</keyword>
<accession>F7PVZ9</accession>
<evidence type="ECO:0000313" key="3">
    <source>
        <dbReference type="Proteomes" id="UP000005707"/>
    </source>
</evidence>
<dbReference type="GO" id="GO:0016853">
    <property type="term" value="F:isomerase activity"/>
    <property type="evidence" value="ECO:0007669"/>
    <property type="project" value="UniProtKB-KW"/>
</dbReference>
<dbReference type="Pfam" id="PF01261">
    <property type="entry name" value="AP_endonuc_2"/>
    <property type="match status" value="1"/>
</dbReference>
<sequence length="256" mass="30239">MKDGDDFMIEYGRSIRWFNDYTAEVEFSKSTNFDFMQIWYVKGEILLDKVLSPKELHILKSNFPVMIHAVYDIDDYDTYTDKLIRILNFLGHNEVIIHPVCESQNVNKDTIYTIADKIHKTNLLLNQNNIKLYIENNSVIDKINYKPEDLKIVFDKNPDVELLLDVAHIDDYVHLEKIIDVKYPTCLHIADKRFNVLHEHLPLGKGELDFNLIFKKYLHEFDGKIIFEVVDTDELILNSKRTIELILNNNNQNHLR</sequence>
<evidence type="ECO:0000259" key="1">
    <source>
        <dbReference type="Pfam" id="PF01261"/>
    </source>
</evidence>
<dbReference type="eggNOG" id="ENOG5031H6P">
    <property type="taxonomic scope" value="Bacteria"/>
</dbReference>
<dbReference type="STRING" id="1033810.HLPCO_001017"/>
<feature type="domain" description="Xylose isomerase-like TIM barrel" evidence="1">
    <location>
        <begin position="80"/>
        <end position="233"/>
    </location>
</feature>